<keyword evidence="10" id="KW-0968">Cytoplasmic vesicle</keyword>
<evidence type="ECO:0000256" key="9">
    <source>
        <dbReference type="ARBA" id="ARBA00023136"/>
    </source>
</evidence>
<feature type="transmembrane region" description="Helical" evidence="12">
    <location>
        <begin position="15"/>
        <end position="40"/>
    </location>
</feature>
<gene>
    <name evidence="14" type="ORF">PSNMU_V1.4_AUG-EV-PASAV3_0106500</name>
</gene>
<keyword evidence="4 12" id="KW-0812">Transmembrane</keyword>
<feature type="transmembrane region" description="Helical" evidence="12">
    <location>
        <begin position="46"/>
        <end position="68"/>
    </location>
</feature>
<dbReference type="OrthoDB" id="5980560at2759"/>
<feature type="transmembrane region" description="Helical" evidence="12">
    <location>
        <begin position="89"/>
        <end position="110"/>
    </location>
</feature>
<feature type="transmembrane region" description="Helical" evidence="12">
    <location>
        <begin position="122"/>
        <end position="145"/>
    </location>
</feature>
<comment type="similarity">
    <text evidence="3">Belongs to the TMEM163 family.</text>
</comment>
<evidence type="ECO:0000259" key="13">
    <source>
        <dbReference type="Pfam" id="PF01545"/>
    </source>
</evidence>
<name>A0A448ZNK2_9STRA</name>
<feature type="transmembrane region" description="Helical" evidence="12">
    <location>
        <begin position="157"/>
        <end position="177"/>
    </location>
</feature>
<proteinExistence type="inferred from homology"/>
<dbReference type="Proteomes" id="UP000291116">
    <property type="component" value="Unassembled WGS sequence"/>
</dbReference>
<evidence type="ECO:0000256" key="6">
    <source>
        <dbReference type="ARBA" id="ARBA00022833"/>
    </source>
</evidence>
<feature type="compositionally biased region" description="Polar residues" evidence="11">
    <location>
        <begin position="256"/>
        <end position="265"/>
    </location>
</feature>
<keyword evidence="5" id="KW-0967">Endosome</keyword>
<keyword evidence="7 12" id="KW-1133">Transmembrane helix</keyword>
<dbReference type="SUPFAM" id="SSF161111">
    <property type="entry name" value="Cation efflux protein transmembrane domain-like"/>
    <property type="match status" value="1"/>
</dbReference>
<evidence type="ECO:0000256" key="11">
    <source>
        <dbReference type="SAM" id="MobiDB-lite"/>
    </source>
</evidence>
<keyword evidence="8" id="KW-0770">Synapse</keyword>
<evidence type="ECO:0000256" key="1">
    <source>
        <dbReference type="ARBA" id="ARBA00004146"/>
    </source>
</evidence>
<dbReference type="AlphaFoldDB" id="A0A448ZNK2"/>
<dbReference type="PANTHER" id="PTHR31937:SF2">
    <property type="entry name" value="TRANSMEMBRANE PROTEIN 163"/>
    <property type="match status" value="1"/>
</dbReference>
<dbReference type="InterPro" id="IPR058533">
    <property type="entry name" value="Cation_efflux_TM"/>
</dbReference>
<comment type="subcellular location">
    <subcellularLocation>
        <location evidence="2">Cytoplasmic vesicle</location>
        <location evidence="2">Secretory vesicle</location>
        <location evidence="2">Synaptic vesicle membrane</location>
        <topology evidence="2">Multi-pass membrane protein</topology>
    </subcellularLocation>
    <subcellularLocation>
        <location evidence="1">Early endosome membrane</location>
    </subcellularLocation>
</comment>
<reference evidence="14 15" key="1">
    <citation type="submission" date="2019-01" db="EMBL/GenBank/DDBJ databases">
        <authorList>
            <person name="Ferrante I. M."/>
        </authorList>
    </citation>
    <scope>NUCLEOTIDE SEQUENCE [LARGE SCALE GENOMIC DNA]</scope>
    <source>
        <strain evidence="14 15">B856</strain>
    </source>
</reference>
<evidence type="ECO:0000256" key="12">
    <source>
        <dbReference type="SAM" id="Phobius"/>
    </source>
</evidence>
<accession>A0A448ZNK2</accession>
<evidence type="ECO:0000256" key="4">
    <source>
        <dbReference type="ARBA" id="ARBA00022692"/>
    </source>
</evidence>
<dbReference type="InterPro" id="IPR027469">
    <property type="entry name" value="Cation_efflux_TMD_sf"/>
</dbReference>
<dbReference type="GO" id="GO:0031901">
    <property type="term" value="C:early endosome membrane"/>
    <property type="evidence" value="ECO:0007669"/>
    <property type="project" value="UniProtKB-SubCell"/>
</dbReference>
<evidence type="ECO:0000256" key="2">
    <source>
        <dbReference type="ARBA" id="ARBA00004644"/>
    </source>
</evidence>
<evidence type="ECO:0000256" key="10">
    <source>
        <dbReference type="ARBA" id="ARBA00023329"/>
    </source>
</evidence>
<dbReference type="GO" id="GO:0008324">
    <property type="term" value="F:monoatomic cation transmembrane transporter activity"/>
    <property type="evidence" value="ECO:0007669"/>
    <property type="project" value="InterPro"/>
</dbReference>
<feature type="domain" description="Cation efflux protein transmembrane" evidence="13">
    <location>
        <begin position="20"/>
        <end position="204"/>
    </location>
</feature>
<dbReference type="Pfam" id="PF01545">
    <property type="entry name" value="Cation_efflux"/>
    <property type="match status" value="1"/>
</dbReference>
<sequence length="265" mass="28799">MVSKLFWKEPNGRSAYVLSWVSTIVTAVFAIAGIVLYIATGSVMCLVFGLENCVDLMSSVVVLWRFWASGSLTKEREKALKRRELRASMAISFILMILGFGVIATSSYDVAMGPETKHEMDFVLGMSAFSLLVCGSLALVKFRYASVLESESLYKDGVCSLIGTILAVALLSNTLIIRTHPQIWWLDPCVAMICGFAALFIGVHSVFVAWKHRRVPICHLSWWLMSRGAHEPKQGDGDGIEKSDPDGGGGDGDPSAPTSLSDGVV</sequence>
<evidence type="ECO:0000313" key="14">
    <source>
        <dbReference type="EMBL" id="VEU43615.1"/>
    </source>
</evidence>
<keyword evidence="6" id="KW-0862">Zinc</keyword>
<evidence type="ECO:0000256" key="5">
    <source>
        <dbReference type="ARBA" id="ARBA00022753"/>
    </source>
</evidence>
<evidence type="ECO:0000256" key="7">
    <source>
        <dbReference type="ARBA" id="ARBA00022989"/>
    </source>
</evidence>
<evidence type="ECO:0000313" key="15">
    <source>
        <dbReference type="Proteomes" id="UP000291116"/>
    </source>
</evidence>
<dbReference type="EMBL" id="CAACVS010000564">
    <property type="protein sequence ID" value="VEU43615.1"/>
    <property type="molecule type" value="Genomic_DNA"/>
</dbReference>
<dbReference type="InterPro" id="IPR026765">
    <property type="entry name" value="Tmem163"/>
</dbReference>
<feature type="region of interest" description="Disordered" evidence="11">
    <location>
        <begin position="231"/>
        <end position="265"/>
    </location>
</feature>
<dbReference type="Gene3D" id="1.20.1510.10">
    <property type="entry name" value="Cation efflux protein transmembrane domain"/>
    <property type="match status" value="1"/>
</dbReference>
<dbReference type="PANTHER" id="PTHR31937">
    <property type="entry name" value="TRANSMEMBRANE PROTEIN 163"/>
    <property type="match status" value="1"/>
</dbReference>
<evidence type="ECO:0000256" key="3">
    <source>
        <dbReference type="ARBA" id="ARBA00008731"/>
    </source>
</evidence>
<feature type="compositionally biased region" description="Basic and acidic residues" evidence="11">
    <location>
        <begin position="231"/>
        <end position="245"/>
    </location>
</feature>
<feature type="transmembrane region" description="Helical" evidence="12">
    <location>
        <begin position="183"/>
        <end position="210"/>
    </location>
</feature>
<protein>
    <recommendedName>
        <fullName evidence="13">Cation efflux protein transmembrane domain-containing protein</fullName>
    </recommendedName>
</protein>
<keyword evidence="9 12" id="KW-0472">Membrane</keyword>
<keyword evidence="15" id="KW-1185">Reference proteome</keyword>
<evidence type="ECO:0000256" key="8">
    <source>
        <dbReference type="ARBA" id="ARBA00023018"/>
    </source>
</evidence>
<organism evidence="14 15">
    <name type="scientific">Pseudo-nitzschia multistriata</name>
    <dbReference type="NCBI Taxonomy" id="183589"/>
    <lineage>
        <taxon>Eukaryota</taxon>
        <taxon>Sar</taxon>
        <taxon>Stramenopiles</taxon>
        <taxon>Ochrophyta</taxon>
        <taxon>Bacillariophyta</taxon>
        <taxon>Bacillariophyceae</taxon>
        <taxon>Bacillariophycidae</taxon>
        <taxon>Bacillariales</taxon>
        <taxon>Bacillariaceae</taxon>
        <taxon>Pseudo-nitzschia</taxon>
    </lineage>
</organism>